<feature type="transmembrane region" description="Helical" evidence="1">
    <location>
        <begin position="30"/>
        <end position="48"/>
    </location>
</feature>
<accession>A0A1R1ALW0</accession>
<protein>
    <submittedName>
        <fullName evidence="2">Uncharacterized protein</fullName>
    </submittedName>
</protein>
<dbReference type="AlphaFoldDB" id="A0A1R1ALW0"/>
<dbReference type="EMBL" id="MRTF01000020">
    <property type="protein sequence ID" value="OME86544.1"/>
    <property type="molecule type" value="Genomic_DNA"/>
</dbReference>
<evidence type="ECO:0000256" key="1">
    <source>
        <dbReference type="SAM" id="Phobius"/>
    </source>
</evidence>
<dbReference type="Proteomes" id="UP000187074">
    <property type="component" value="Unassembled WGS sequence"/>
</dbReference>
<reference evidence="2 3" key="1">
    <citation type="submission" date="2016-11" db="EMBL/GenBank/DDBJ databases">
        <title>Paenibacillus species isolates.</title>
        <authorList>
            <person name="Beno S.M."/>
        </authorList>
    </citation>
    <scope>NUCLEOTIDE SEQUENCE [LARGE SCALE GENOMIC DNA]</scope>
    <source>
        <strain evidence="2 3">FSL F4-0100</strain>
    </source>
</reference>
<sequence length="168" mass="19548">MNTRTLGEINAKKEVKILERLRRFFKVSRILIIIFVLSILGLILYFTYPLKIQIVLQHTDNIERIHVIYISNGNSTEYLLSKDQGINFDEVIQILGAITYTRKFNTFRGGFGDVIIMTVVYREKDGVSNNYSVDIRELGIIISHEKEYRMNGDSKEIINKLVDWITSQ</sequence>
<organism evidence="2 3">
    <name type="scientific">Paenibacillus lautus</name>
    <name type="common">Bacillus lautus</name>
    <dbReference type="NCBI Taxonomy" id="1401"/>
    <lineage>
        <taxon>Bacteria</taxon>
        <taxon>Bacillati</taxon>
        <taxon>Bacillota</taxon>
        <taxon>Bacilli</taxon>
        <taxon>Bacillales</taxon>
        <taxon>Paenibacillaceae</taxon>
        <taxon>Paenibacillus</taxon>
    </lineage>
</organism>
<gene>
    <name evidence="2" type="ORF">BK123_32610</name>
</gene>
<dbReference type="OrthoDB" id="2666328at2"/>
<keyword evidence="1" id="KW-0472">Membrane</keyword>
<proteinExistence type="predicted"/>
<evidence type="ECO:0000313" key="3">
    <source>
        <dbReference type="Proteomes" id="UP000187074"/>
    </source>
</evidence>
<evidence type="ECO:0000313" key="2">
    <source>
        <dbReference type="EMBL" id="OME86544.1"/>
    </source>
</evidence>
<dbReference type="RefSeq" id="WP_076326448.1">
    <property type="nucleotide sequence ID" value="NZ_MRTF01000020.1"/>
</dbReference>
<name>A0A1R1ALW0_PAELA</name>
<dbReference type="STRING" id="1401.BK123_32610"/>
<comment type="caution">
    <text evidence="2">The sequence shown here is derived from an EMBL/GenBank/DDBJ whole genome shotgun (WGS) entry which is preliminary data.</text>
</comment>
<keyword evidence="1" id="KW-1133">Transmembrane helix</keyword>
<keyword evidence="1" id="KW-0812">Transmembrane</keyword>